<evidence type="ECO:0000313" key="10">
    <source>
        <dbReference type="Proteomes" id="UP000093737"/>
    </source>
</evidence>
<dbReference type="RefSeq" id="WP_056565447.1">
    <property type="nucleotide sequence ID" value="NZ_CP033334.1"/>
</dbReference>
<dbReference type="Pfam" id="PF08281">
    <property type="entry name" value="Sigma70_r4_2"/>
    <property type="match status" value="1"/>
</dbReference>
<feature type="compositionally biased region" description="Basic residues" evidence="6">
    <location>
        <begin position="1"/>
        <end position="10"/>
    </location>
</feature>
<feature type="domain" description="RNA polymerase sigma factor 70 region 4 type 2" evidence="8">
    <location>
        <begin position="156"/>
        <end position="205"/>
    </location>
</feature>
<dbReference type="EMBL" id="LYTK01000001">
    <property type="protein sequence ID" value="OBQ73088.1"/>
    <property type="molecule type" value="Genomic_DNA"/>
</dbReference>
<comment type="similarity">
    <text evidence="1">Belongs to the sigma-70 factor family. ECF subfamily.</text>
</comment>
<dbReference type="GO" id="GO:0006352">
    <property type="term" value="P:DNA-templated transcription initiation"/>
    <property type="evidence" value="ECO:0007669"/>
    <property type="project" value="InterPro"/>
</dbReference>
<dbReference type="SUPFAM" id="SSF88659">
    <property type="entry name" value="Sigma3 and sigma4 domains of RNA polymerase sigma factors"/>
    <property type="match status" value="1"/>
</dbReference>
<dbReference type="GO" id="GO:0003677">
    <property type="term" value="F:DNA binding"/>
    <property type="evidence" value="ECO:0007669"/>
    <property type="project" value="UniProtKB-KW"/>
</dbReference>
<proteinExistence type="inferred from homology"/>
<dbReference type="Proteomes" id="UP000093737">
    <property type="component" value="Unassembled WGS sequence"/>
</dbReference>
<evidence type="ECO:0000256" key="5">
    <source>
        <dbReference type="ARBA" id="ARBA00023163"/>
    </source>
</evidence>
<feature type="region of interest" description="Disordered" evidence="6">
    <location>
        <begin position="1"/>
        <end position="29"/>
    </location>
</feature>
<evidence type="ECO:0000313" key="9">
    <source>
        <dbReference type="EMBL" id="OBQ73088.1"/>
    </source>
</evidence>
<dbReference type="InterPro" id="IPR013324">
    <property type="entry name" value="RNA_pol_sigma_r3/r4-like"/>
</dbReference>
<dbReference type="InterPro" id="IPR013325">
    <property type="entry name" value="RNA_pol_sigma_r2"/>
</dbReference>
<comment type="caution">
    <text evidence="9">The sequence shown here is derived from an EMBL/GenBank/DDBJ whole genome shotgun (WGS) entry which is preliminary data.</text>
</comment>
<keyword evidence="3" id="KW-0731">Sigma factor</keyword>
<protein>
    <recommendedName>
        <fullName evidence="11">Sigma-70 family RNA polymerase sigma factor</fullName>
    </recommendedName>
</protein>
<gene>
    <name evidence="9" type="ORF">A8145_05295</name>
</gene>
<dbReference type="PANTHER" id="PTHR43133">
    <property type="entry name" value="RNA POLYMERASE ECF-TYPE SIGMA FACTO"/>
    <property type="match status" value="1"/>
</dbReference>
<keyword evidence="5" id="KW-0804">Transcription</keyword>
<dbReference type="Gene3D" id="1.10.10.10">
    <property type="entry name" value="Winged helix-like DNA-binding domain superfamily/Winged helix DNA-binding domain"/>
    <property type="match status" value="1"/>
</dbReference>
<dbReference type="AlphaFoldDB" id="A0AA91F9L7"/>
<evidence type="ECO:0000259" key="8">
    <source>
        <dbReference type="Pfam" id="PF08281"/>
    </source>
</evidence>
<dbReference type="SUPFAM" id="SSF88946">
    <property type="entry name" value="Sigma2 domain of RNA polymerase sigma factors"/>
    <property type="match status" value="1"/>
</dbReference>
<dbReference type="NCBIfam" id="TIGR02937">
    <property type="entry name" value="sigma70-ECF"/>
    <property type="match status" value="1"/>
</dbReference>
<dbReference type="InterPro" id="IPR013249">
    <property type="entry name" value="RNA_pol_sigma70_r4_t2"/>
</dbReference>
<sequence>MTHATRKTQPKLRLVSDEEGGPAAVRPKAAHMRRTIPDVEWSILMTRAQEGDSQSYERLLREITPYLRSYVARWYTPPSDREDVVQDILLTLHSIRHTFDPTRPFGPWLHAIANRRVVDRSRRGTRIRTRETQLPDGYEEWWASPDTATDSDSIGLARAVTNLPPIQQTAIRLLKLEGLSLKEAAAATGISIGSLKVATHRAIASLRRAILKGDDSRENR</sequence>
<reference evidence="9 10" key="1">
    <citation type="submission" date="2016-05" db="EMBL/GenBank/DDBJ databases">
        <authorList>
            <person name="Ramsay J.P."/>
        </authorList>
    </citation>
    <scope>NUCLEOTIDE SEQUENCE [LARGE SCALE GENOMIC DNA]</scope>
    <source>
        <strain evidence="9 10">NZP2042</strain>
    </source>
</reference>
<keyword evidence="2" id="KW-0805">Transcription regulation</keyword>
<evidence type="ECO:0000256" key="4">
    <source>
        <dbReference type="ARBA" id="ARBA00023125"/>
    </source>
</evidence>
<organism evidence="9 10">
    <name type="scientific">Rhizobium loti</name>
    <name type="common">Mesorhizobium loti</name>
    <dbReference type="NCBI Taxonomy" id="381"/>
    <lineage>
        <taxon>Bacteria</taxon>
        <taxon>Pseudomonadati</taxon>
        <taxon>Pseudomonadota</taxon>
        <taxon>Alphaproteobacteria</taxon>
        <taxon>Hyphomicrobiales</taxon>
        <taxon>Phyllobacteriaceae</taxon>
        <taxon>Mesorhizobium</taxon>
    </lineage>
</organism>
<dbReference type="InterPro" id="IPR014284">
    <property type="entry name" value="RNA_pol_sigma-70_dom"/>
</dbReference>
<evidence type="ECO:0000256" key="6">
    <source>
        <dbReference type="SAM" id="MobiDB-lite"/>
    </source>
</evidence>
<name>A0AA91F9L7_RHILI</name>
<evidence type="ECO:0000256" key="1">
    <source>
        <dbReference type="ARBA" id="ARBA00010641"/>
    </source>
</evidence>
<dbReference type="Pfam" id="PF04542">
    <property type="entry name" value="Sigma70_r2"/>
    <property type="match status" value="1"/>
</dbReference>
<accession>A0AA91F9L7</accession>
<evidence type="ECO:0000256" key="2">
    <source>
        <dbReference type="ARBA" id="ARBA00023015"/>
    </source>
</evidence>
<dbReference type="InterPro" id="IPR036388">
    <property type="entry name" value="WH-like_DNA-bd_sf"/>
</dbReference>
<dbReference type="PANTHER" id="PTHR43133:SF58">
    <property type="entry name" value="ECF RNA POLYMERASE SIGMA FACTOR SIGD"/>
    <property type="match status" value="1"/>
</dbReference>
<evidence type="ECO:0000259" key="7">
    <source>
        <dbReference type="Pfam" id="PF04542"/>
    </source>
</evidence>
<evidence type="ECO:0008006" key="11">
    <source>
        <dbReference type="Google" id="ProtNLM"/>
    </source>
</evidence>
<dbReference type="GO" id="GO:0016987">
    <property type="term" value="F:sigma factor activity"/>
    <property type="evidence" value="ECO:0007669"/>
    <property type="project" value="UniProtKB-KW"/>
</dbReference>
<dbReference type="InterPro" id="IPR039425">
    <property type="entry name" value="RNA_pol_sigma-70-like"/>
</dbReference>
<evidence type="ECO:0000256" key="3">
    <source>
        <dbReference type="ARBA" id="ARBA00023082"/>
    </source>
</evidence>
<dbReference type="InterPro" id="IPR007627">
    <property type="entry name" value="RNA_pol_sigma70_r2"/>
</dbReference>
<dbReference type="CDD" id="cd06171">
    <property type="entry name" value="Sigma70_r4"/>
    <property type="match status" value="1"/>
</dbReference>
<feature type="domain" description="RNA polymerase sigma-70 region 2" evidence="7">
    <location>
        <begin position="61"/>
        <end position="126"/>
    </location>
</feature>
<dbReference type="Gene3D" id="1.10.1740.10">
    <property type="match status" value="1"/>
</dbReference>
<keyword evidence="4" id="KW-0238">DNA-binding</keyword>